<organism evidence="1">
    <name type="scientific">Siphoviridae sp. ct96x5</name>
    <dbReference type="NCBI Taxonomy" id="2825367"/>
    <lineage>
        <taxon>Viruses</taxon>
        <taxon>Duplodnaviria</taxon>
        <taxon>Heunggongvirae</taxon>
        <taxon>Uroviricota</taxon>
        <taxon>Caudoviricetes</taxon>
    </lineage>
</organism>
<sequence>MQSKQNHCSRMSSKYTGIIFGRMIHSLRSS</sequence>
<accession>A0A8S5PSV4</accession>
<evidence type="ECO:0000313" key="1">
    <source>
        <dbReference type="EMBL" id="DAE09597.1"/>
    </source>
</evidence>
<name>A0A8S5PSV4_9CAUD</name>
<protein>
    <submittedName>
        <fullName evidence="1">Uncharacterized protein</fullName>
    </submittedName>
</protein>
<proteinExistence type="predicted"/>
<dbReference type="EMBL" id="BK015488">
    <property type="protein sequence ID" value="DAE09597.1"/>
    <property type="molecule type" value="Genomic_DNA"/>
</dbReference>
<reference evidence="1" key="1">
    <citation type="journal article" date="2021" name="Proc. Natl. Acad. Sci. U.S.A.">
        <title>A Catalog of Tens of Thousands of Viruses from Human Metagenomes Reveals Hidden Associations with Chronic Diseases.</title>
        <authorList>
            <person name="Tisza M.J."/>
            <person name="Buck C.B."/>
        </authorList>
    </citation>
    <scope>NUCLEOTIDE SEQUENCE</scope>
    <source>
        <strain evidence="1">Ct96x5</strain>
    </source>
</reference>